<dbReference type="RefSeq" id="WP_406768565.1">
    <property type="nucleotide sequence ID" value="NZ_JBJHZZ010000001.1"/>
</dbReference>
<dbReference type="Proteomes" id="UP001623591">
    <property type="component" value="Unassembled WGS sequence"/>
</dbReference>
<reference evidence="2 3" key="1">
    <citation type="submission" date="2024-11" db="EMBL/GenBank/DDBJ databases">
        <authorList>
            <person name="Heng Y.C."/>
            <person name="Lim A.C.H."/>
            <person name="Lee J.K.Y."/>
            <person name="Kittelmann S."/>
        </authorList>
    </citation>
    <scope>NUCLEOTIDE SEQUENCE [LARGE SCALE GENOMIC DNA]</scope>
    <source>
        <strain evidence="2 3">WILCCON 0185</strain>
    </source>
</reference>
<sequence length="119" mass="13725">MEQPICKTIDEYISLFPHEIQEKLKNIRKVIKEAAPGAEEVISYQMPAFKFHGILVYFAVFKKHIGFYPTSSGITAFKDELSKYKGGKGSVQFPLDEPIPYELISRIVKFRVNENMKDH</sequence>
<organism evidence="2 3">
    <name type="scientific">Candidatus Clostridium stratigraminis</name>
    <dbReference type="NCBI Taxonomy" id="3381661"/>
    <lineage>
        <taxon>Bacteria</taxon>
        <taxon>Bacillati</taxon>
        <taxon>Bacillota</taxon>
        <taxon>Clostridia</taxon>
        <taxon>Eubacteriales</taxon>
        <taxon>Clostridiaceae</taxon>
        <taxon>Clostridium</taxon>
    </lineage>
</organism>
<keyword evidence="3" id="KW-1185">Reference proteome</keyword>
<feature type="domain" description="YdhG-like" evidence="1">
    <location>
        <begin position="21"/>
        <end position="112"/>
    </location>
</feature>
<name>A0ABW8T0L1_9CLOT</name>
<dbReference type="EMBL" id="JBJHZZ010000001">
    <property type="protein sequence ID" value="MFL0246111.1"/>
    <property type="molecule type" value="Genomic_DNA"/>
</dbReference>
<evidence type="ECO:0000313" key="2">
    <source>
        <dbReference type="EMBL" id="MFL0246111.1"/>
    </source>
</evidence>
<protein>
    <submittedName>
        <fullName evidence="2">Iron chaperone</fullName>
    </submittedName>
</protein>
<dbReference type="SUPFAM" id="SSF159888">
    <property type="entry name" value="YdhG-like"/>
    <property type="match status" value="1"/>
</dbReference>
<dbReference type="Pfam" id="PF08818">
    <property type="entry name" value="DUF1801"/>
    <property type="match status" value="1"/>
</dbReference>
<dbReference type="Gene3D" id="3.90.1150.200">
    <property type="match status" value="1"/>
</dbReference>
<gene>
    <name evidence="2" type="ORF">ACJDUG_03850</name>
</gene>
<proteinExistence type="predicted"/>
<accession>A0ABW8T0L1</accession>
<evidence type="ECO:0000259" key="1">
    <source>
        <dbReference type="Pfam" id="PF08818"/>
    </source>
</evidence>
<dbReference type="InterPro" id="IPR014922">
    <property type="entry name" value="YdhG-like"/>
</dbReference>
<comment type="caution">
    <text evidence="2">The sequence shown here is derived from an EMBL/GenBank/DDBJ whole genome shotgun (WGS) entry which is preliminary data.</text>
</comment>
<evidence type="ECO:0000313" key="3">
    <source>
        <dbReference type="Proteomes" id="UP001623591"/>
    </source>
</evidence>